<dbReference type="InParanoid" id="A0A1S3ACU4"/>
<dbReference type="PROSITE" id="PS50097">
    <property type="entry name" value="BTB"/>
    <property type="match status" value="1"/>
</dbReference>
<gene>
    <name evidence="15" type="primary">LGALS3BP</name>
</gene>
<dbReference type="InterPro" id="IPR036772">
    <property type="entry name" value="SRCR-like_dom_sf"/>
</dbReference>
<evidence type="ECO:0000259" key="12">
    <source>
        <dbReference type="PROSITE" id="PS50097"/>
    </source>
</evidence>
<keyword evidence="4" id="KW-0272">Extracellular matrix</keyword>
<keyword evidence="3" id="KW-0964">Secreted</keyword>
<dbReference type="GO" id="GO:0016020">
    <property type="term" value="C:membrane"/>
    <property type="evidence" value="ECO:0007669"/>
    <property type="project" value="InterPro"/>
</dbReference>
<name>A0A1S3ACU4_ERIEU</name>
<evidence type="ECO:0000256" key="11">
    <source>
        <dbReference type="PROSITE-ProRule" id="PRU00196"/>
    </source>
</evidence>
<dbReference type="STRING" id="9365.ENSEEUP00000000458"/>
<keyword evidence="5" id="KW-0732">Signal</keyword>
<evidence type="ECO:0000313" key="15">
    <source>
        <dbReference type="RefSeq" id="XP_007533029.2"/>
    </source>
</evidence>
<protein>
    <recommendedName>
        <fullName evidence="2">Galectin-3-binding protein</fullName>
    </recommendedName>
    <alternativeName>
        <fullName evidence="10">Lectin galactoside-binding soluble 3-binding protein</fullName>
    </alternativeName>
</protein>
<dbReference type="GO" id="GO:0005615">
    <property type="term" value="C:extracellular space"/>
    <property type="evidence" value="ECO:0007669"/>
    <property type="project" value="TreeGrafter"/>
</dbReference>
<dbReference type="PROSITE" id="PS50287">
    <property type="entry name" value="SRCR_2"/>
    <property type="match status" value="1"/>
</dbReference>
<keyword evidence="6" id="KW-0130">Cell adhesion</keyword>
<dbReference type="Pfam" id="PF00530">
    <property type="entry name" value="SRCR"/>
    <property type="match status" value="1"/>
</dbReference>
<evidence type="ECO:0000256" key="9">
    <source>
        <dbReference type="ARBA" id="ARBA00024860"/>
    </source>
</evidence>
<dbReference type="SMART" id="SM00875">
    <property type="entry name" value="BACK"/>
    <property type="match status" value="1"/>
</dbReference>
<feature type="disulfide bond" evidence="11">
    <location>
        <begin position="84"/>
        <end position="145"/>
    </location>
</feature>
<dbReference type="SMART" id="SM00202">
    <property type="entry name" value="SR"/>
    <property type="match status" value="1"/>
</dbReference>
<dbReference type="Gene3D" id="3.30.710.10">
    <property type="entry name" value="Potassium Channel Kv1.1, Chain A"/>
    <property type="match status" value="1"/>
</dbReference>
<comment type="subcellular location">
    <subcellularLocation>
        <location evidence="1">Secreted</location>
        <location evidence="1">Extracellular space</location>
        <location evidence="1">Extracellular matrix</location>
    </subcellularLocation>
</comment>
<evidence type="ECO:0000256" key="3">
    <source>
        <dbReference type="ARBA" id="ARBA00022525"/>
    </source>
</evidence>
<dbReference type="InterPro" id="IPR011333">
    <property type="entry name" value="SKP1/BTB/POZ_sf"/>
</dbReference>
<feature type="domain" description="SRCR" evidence="13">
    <location>
        <begin position="46"/>
        <end position="146"/>
    </location>
</feature>
<keyword evidence="7 11" id="KW-1015">Disulfide bond</keyword>
<evidence type="ECO:0000256" key="8">
    <source>
        <dbReference type="ARBA" id="ARBA00023180"/>
    </source>
</evidence>
<dbReference type="Proteomes" id="UP001652624">
    <property type="component" value="Chromosome 14"/>
</dbReference>
<dbReference type="RefSeq" id="XP_007533029.2">
    <property type="nucleotide sequence ID" value="XM_007532967.3"/>
</dbReference>
<dbReference type="PANTHER" id="PTHR24410">
    <property type="entry name" value="HL07962P-RELATED"/>
    <property type="match status" value="1"/>
</dbReference>
<comment type="function">
    <text evidence="9">Promotes integrin-mediated cell adhesion. May stimulate host defense against viruses and tumor cells.</text>
</comment>
<keyword evidence="14" id="KW-1185">Reference proteome</keyword>
<dbReference type="Gene3D" id="3.10.250.10">
    <property type="entry name" value="SRCR-like domain"/>
    <property type="match status" value="1"/>
</dbReference>
<dbReference type="OrthoDB" id="25028at2759"/>
<sequence>MLHAEEHLERTCFRSAFGIQRVMAPSQIFWIWLLVAGTQGVKDGDMRLVDGKGANEGRVEIFYSGQWGTVCDDQWDLLDANVVCHALGFENATQALGRAAFGPGSGPILLDEMECMGTEPSLANCKSLGWLLSNCRHEEDAGVICGHKTRAIHILDLSSELPKDLRQIFDSQSDCDLSIWVKVKKEETEEEEVKKDLSICAHKLILSANPEAQALLRGPGNVITLQVDSECMPFITDFIRYFYSRRIDVSLSSVKCFHKLASANGAEQLQVYCDHRFATLLLQDPSFQLPLDLYTYALAMQNSKLEGVCVQFLAWNFEALMQAKVWPYVPVSLLQDLLSRSELAVPSEYALLQALDIWSRENHTSPEEIVSLLEKVRFPMLLPEDLFKLQFNLSLYWNHEALFQKKIMQALEFHTVPFLLLTQYRGLKLSMDTYKPRLYTSATWSTSIMDIFSKAQGSSFIEKDHYYRPYTSSWYPQYKFPQVTSSHSQFFQTPQHTSFLFQNKHISWSFRYLATPQNCWDYGGFSCSSTELPLLGLSKSGYSDPAIGYENKALMICRGNFVAAVSDFKEQKAMIPEPLSTSESRNASFFPCPAGFFSSFRMVIRPFYLTNSMNLS</sequence>
<evidence type="ECO:0000313" key="14">
    <source>
        <dbReference type="Proteomes" id="UP001652624"/>
    </source>
</evidence>
<evidence type="ECO:0000259" key="13">
    <source>
        <dbReference type="PROSITE" id="PS50287"/>
    </source>
</evidence>
<feature type="disulfide bond" evidence="11">
    <location>
        <begin position="115"/>
        <end position="125"/>
    </location>
</feature>
<evidence type="ECO:0000256" key="2">
    <source>
        <dbReference type="ARBA" id="ARBA00019410"/>
    </source>
</evidence>
<evidence type="ECO:0000256" key="10">
    <source>
        <dbReference type="ARBA" id="ARBA00031798"/>
    </source>
</evidence>
<dbReference type="InterPro" id="IPR001190">
    <property type="entry name" value="SRCR"/>
</dbReference>
<evidence type="ECO:0000256" key="6">
    <source>
        <dbReference type="ARBA" id="ARBA00022889"/>
    </source>
</evidence>
<dbReference type="Pfam" id="PF07707">
    <property type="entry name" value="BACK"/>
    <property type="match status" value="1"/>
</dbReference>
<dbReference type="GO" id="GO:0031012">
    <property type="term" value="C:extracellular matrix"/>
    <property type="evidence" value="ECO:0007669"/>
    <property type="project" value="TreeGrafter"/>
</dbReference>
<evidence type="ECO:0000256" key="1">
    <source>
        <dbReference type="ARBA" id="ARBA00004498"/>
    </source>
</evidence>
<accession>A0A1S3ACU4</accession>
<dbReference type="AlphaFoldDB" id="A0A1S3ACU4"/>
<dbReference type="PANTHER" id="PTHR24410:SF16">
    <property type="entry name" value="GALECTIN-3-BINDING PROTEIN"/>
    <property type="match status" value="1"/>
</dbReference>
<organism evidence="14 15">
    <name type="scientific">Erinaceus europaeus</name>
    <name type="common">Western European hedgehog</name>
    <dbReference type="NCBI Taxonomy" id="9365"/>
    <lineage>
        <taxon>Eukaryota</taxon>
        <taxon>Metazoa</taxon>
        <taxon>Chordata</taxon>
        <taxon>Craniata</taxon>
        <taxon>Vertebrata</taxon>
        <taxon>Euteleostomi</taxon>
        <taxon>Mammalia</taxon>
        <taxon>Eutheria</taxon>
        <taxon>Laurasiatheria</taxon>
        <taxon>Eulipotyphla</taxon>
        <taxon>Erinaceidae</taxon>
        <taxon>Erinaceinae</taxon>
        <taxon>Erinaceus</taxon>
    </lineage>
</organism>
<evidence type="ECO:0000256" key="7">
    <source>
        <dbReference type="ARBA" id="ARBA00023157"/>
    </source>
</evidence>
<dbReference type="Gene3D" id="1.25.40.420">
    <property type="match status" value="1"/>
</dbReference>
<dbReference type="PRINTS" id="PR00258">
    <property type="entry name" value="SPERACTRCPTR"/>
</dbReference>
<feature type="domain" description="BTB" evidence="12">
    <location>
        <begin position="175"/>
        <end position="251"/>
    </location>
</feature>
<dbReference type="CTD" id="3959"/>
<dbReference type="GeneID" id="103122374"/>
<evidence type="ECO:0000256" key="4">
    <source>
        <dbReference type="ARBA" id="ARBA00022530"/>
    </source>
</evidence>
<dbReference type="InterPro" id="IPR000210">
    <property type="entry name" value="BTB/POZ_dom"/>
</dbReference>
<evidence type="ECO:0000256" key="5">
    <source>
        <dbReference type="ARBA" id="ARBA00022729"/>
    </source>
</evidence>
<dbReference type="InterPro" id="IPR051481">
    <property type="entry name" value="BTB-POZ/Galectin-3-binding"/>
</dbReference>
<dbReference type="SUPFAM" id="SSF56487">
    <property type="entry name" value="SRCR-like"/>
    <property type="match status" value="1"/>
</dbReference>
<keyword evidence="8" id="KW-0325">Glycoprotein</keyword>
<proteinExistence type="predicted"/>
<reference evidence="15" key="1">
    <citation type="submission" date="2025-08" db="UniProtKB">
        <authorList>
            <consortium name="RefSeq"/>
        </authorList>
    </citation>
    <scope>IDENTIFICATION</scope>
</reference>
<dbReference type="FunCoup" id="A0A1S3ACU4">
    <property type="interactions" value="123"/>
</dbReference>
<dbReference type="eggNOG" id="ENOG502QU48">
    <property type="taxonomic scope" value="Eukaryota"/>
</dbReference>
<feature type="disulfide bond" evidence="11">
    <location>
        <begin position="71"/>
        <end position="135"/>
    </location>
</feature>
<dbReference type="InterPro" id="IPR011705">
    <property type="entry name" value="BACK"/>
</dbReference>
<dbReference type="GO" id="GO:0007155">
    <property type="term" value="P:cell adhesion"/>
    <property type="evidence" value="ECO:0007669"/>
    <property type="project" value="UniProtKB-KW"/>
</dbReference>
<dbReference type="PROSITE" id="PS00420">
    <property type="entry name" value="SRCR_1"/>
    <property type="match status" value="1"/>
</dbReference>